<keyword evidence="5" id="KW-1185">Reference proteome</keyword>
<dbReference type="SUPFAM" id="SSF54427">
    <property type="entry name" value="NTF2-like"/>
    <property type="match status" value="1"/>
</dbReference>
<dbReference type="GO" id="GO:0003677">
    <property type="term" value="F:DNA binding"/>
    <property type="evidence" value="ECO:0007669"/>
    <property type="project" value="InterPro"/>
</dbReference>
<dbReference type="NCBIfam" id="TIGR02937">
    <property type="entry name" value="sigma70-ECF"/>
    <property type="match status" value="1"/>
</dbReference>
<dbReference type="GO" id="GO:0016987">
    <property type="term" value="F:sigma factor activity"/>
    <property type="evidence" value="ECO:0007669"/>
    <property type="project" value="InterPro"/>
</dbReference>
<dbReference type="Proteomes" id="UP000603640">
    <property type="component" value="Unassembled WGS sequence"/>
</dbReference>
<dbReference type="PANTHER" id="PTHR30173:SF36">
    <property type="entry name" value="ECF RNA POLYMERASE SIGMA FACTOR SIGJ"/>
    <property type="match status" value="1"/>
</dbReference>
<evidence type="ECO:0000259" key="3">
    <source>
        <dbReference type="Pfam" id="PF08281"/>
    </source>
</evidence>
<evidence type="ECO:0000313" key="4">
    <source>
        <dbReference type="EMBL" id="MBC5993392.1"/>
    </source>
</evidence>
<feature type="domain" description="RNA polymerase sigma-70 region 2" evidence="2">
    <location>
        <begin position="12"/>
        <end position="74"/>
    </location>
</feature>
<dbReference type="PANTHER" id="PTHR30173">
    <property type="entry name" value="SIGMA 19 FACTOR"/>
    <property type="match status" value="1"/>
</dbReference>
<dbReference type="Gene3D" id="1.10.10.10">
    <property type="entry name" value="Winged helix-like DNA-binding domain superfamily/Winged helix DNA-binding domain"/>
    <property type="match status" value="1"/>
</dbReference>
<dbReference type="Pfam" id="PF08281">
    <property type="entry name" value="Sigma70_r4_2"/>
    <property type="match status" value="1"/>
</dbReference>
<dbReference type="InterPro" id="IPR013324">
    <property type="entry name" value="RNA_pol_sigma_r3/r4-like"/>
</dbReference>
<evidence type="ECO:0000259" key="2">
    <source>
        <dbReference type="Pfam" id="PF04542"/>
    </source>
</evidence>
<comment type="subunit">
    <text evidence="1">Interacts transiently with the RNA polymerase catalytic core formed by RpoA, RpoB, RpoC and RpoZ (2 alpha, 1 beta, 1 beta' and 1 omega subunit) to form the RNA polymerase holoenzyme that can initiate transcription.</text>
</comment>
<dbReference type="Gene3D" id="1.10.1740.10">
    <property type="match status" value="1"/>
</dbReference>
<name>A0A923N9J6_9BACT</name>
<dbReference type="AlphaFoldDB" id="A0A923N9J6"/>
<dbReference type="SUPFAM" id="SSF88946">
    <property type="entry name" value="Sigma2 domain of RNA polymerase sigma factors"/>
    <property type="match status" value="1"/>
</dbReference>
<dbReference type="SUPFAM" id="SSF88659">
    <property type="entry name" value="Sigma3 and sigma4 domains of RNA polymerase sigma factors"/>
    <property type="match status" value="1"/>
</dbReference>
<dbReference type="Pfam" id="PF04542">
    <property type="entry name" value="Sigma70_r2"/>
    <property type="match status" value="1"/>
</dbReference>
<evidence type="ECO:0000256" key="1">
    <source>
        <dbReference type="ARBA" id="ARBA00011344"/>
    </source>
</evidence>
<protein>
    <submittedName>
        <fullName evidence="4">Sigma-70 family RNA polymerase sigma factor</fullName>
    </submittedName>
</protein>
<dbReference type="GO" id="GO:0006352">
    <property type="term" value="P:DNA-templated transcription initiation"/>
    <property type="evidence" value="ECO:0007669"/>
    <property type="project" value="InterPro"/>
</dbReference>
<proteinExistence type="predicted"/>
<accession>A0A923N9J6</accession>
<comment type="caution">
    <text evidence="4">The sequence shown here is derived from an EMBL/GenBank/DDBJ whole genome shotgun (WGS) entry which is preliminary data.</text>
</comment>
<reference evidence="4" key="1">
    <citation type="submission" date="2020-08" db="EMBL/GenBank/DDBJ databases">
        <title>Pontibacter sp. SD6 16S ribosomal RNA gene Genome sequencing and assembly.</title>
        <authorList>
            <person name="Kang M."/>
        </authorList>
    </citation>
    <scope>NUCLEOTIDE SEQUENCE</scope>
    <source>
        <strain evidence="4">SD6</strain>
    </source>
</reference>
<dbReference type="InterPro" id="IPR032710">
    <property type="entry name" value="NTF2-like_dom_sf"/>
</dbReference>
<dbReference type="InterPro" id="IPR036388">
    <property type="entry name" value="WH-like_DNA-bd_sf"/>
</dbReference>
<gene>
    <name evidence="4" type="ORF">H8S84_11145</name>
</gene>
<dbReference type="EMBL" id="JACRVF010000003">
    <property type="protein sequence ID" value="MBC5993392.1"/>
    <property type="molecule type" value="Genomic_DNA"/>
</dbReference>
<organism evidence="4 5">
    <name type="scientific">Pontibacter cellulosilyticus</name>
    <dbReference type="NCBI Taxonomy" id="1720253"/>
    <lineage>
        <taxon>Bacteria</taxon>
        <taxon>Pseudomonadati</taxon>
        <taxon>Bacteroidota</taxon>
        <taxon>Cytophagia</taxon>
        <taxon>Cytophagales</taxon>
        <taxon>Hymenobacteraceae</taxon>
        <taxon>Pontibacter</taxon>
    </lineage>
</organism>
<dbReference type="InterPro" id="IPR007627">
    <property type="entry name" value="RNA_pol_sigma70_r2"/>
</dbReference>
<dbReference type="RefSeq" id="WP_187067423.1">
    <property type="nucleotide sequence ID" value="NZ_JACRVF010000003.1"/>
</dbReference>
<evidence type="ECO:0000313" key="5">
    <source>
        <dbReference type="Proteomes" id="UP000603640"/>
    </source>
</evidence>
<dbReference type="InterPro" id="IPR014284">
    <property type="entry name" value="RNA_pol_sigma-70_dom"/>
</dbReference>
<dbReference type="InterPro" id="IPR013249">
    <property type="entry name" value="RNA_pol_sigma70_r4_t2"/>
</dbReference>
<dbReference type="InterPro" id="IPR013325">
    <property type="entry name" value="RNA_pol_sigma_r2"/>
</dbReference>
<feature type="domain" description="RNA polymerase sigma factor 70 region 4 type 2" evidence="3">
    <location>
        <begin position="109"/>
        <end position="158"/>
    </location>
</feature>
<sequence length="289" mass="32512">MTTLLVNKATAFESVRPLLHSIAYKMTASVADSEDILQDVLEKWLHQEAAVINSKAYLAKAVANTALNYLKKRKQEQDNYFGLWLPEPLTTPQKEGYTVTDEQLDYGFMLLMEKLSPLERGVYLLRESFGTPYDELADSFGIKQDHCRQLYHRAKEKLSASKRHHVDPARKKKILNLFEEACLSGNLTTLIEQLREDVVFYSDGGGKVPAAVNNIHGKKNASKFLKGIYSKNGIRAVFKFAYLNNSPAAVVFINGKPDTIAILAADAGGISEMYFVRNPDKIQHLHTFL</sequence>
<dbReference type="InterPro" id="IPR052704">
    <property type="entry name" value="ECF_Sigma-70_Domain"/>
</dbReference>